<keyword evidence="13" id="KW-1185">Reference proteome</keyword>
<keyword evidence="3" id="KW-0597">Phosphoprotein</keyword>
<evidence type="ECO:0000256" key="6">
    <source>
        <dbReference type="ARBA" id="ARBA00022771"/>
    </source>
</evidence>
<evidence type="ECO:0000256" key="5">
    <source>
        <dbReference type="ARBA" id="ARBA00022723"/>
    </source>
</evidence>
<dbReference type="Pfam" id="PF16837">
    <property type="entry name" value="SF3A3"/>
    <property type="match status" value="1"/>
</dbReference>
<dbReference type="PANTHER" id="PTHR12786">
    <property type="entry name" value="SPLICING FACTOR SF3A-RELATED"/>
    <property type="match status" value="1"/>
</dbReference>
<dbReference type="InterPro" id="IPR021966">
    <property type="entry name" value="SF3a60_bindingd"/>
</dbReference>
<evidence type="ECO:0000313" key="13">
    <source>
        <dbReference type="Proteomes" id="UP000594638"/>
    </source>
</evidence>
<dbReference type="InterPro" id="IPR031774">
    <property type="entry name" value="SF3A3_dom"/>
</dbReference>
<evidence type="ECO:0000259" key="11">
    <source>
        <dbReference type="PROSITE" id="PS50171"/>
    </source>
</evidence>
<sequence length="623" mass="73609">MPNNLKFYSNRSFFISPVKTEYDTVVFYCHLQRTLCYRRTEKIKTRERERERMSSTLLEVTRASHEEVERLERLIVKDLQNEPPTNKDRLYQSHRVRNMIEQITSTTNKLIEIYEDKDSSRKDEIAALGGQTATGTNVFSAFYDRLKEIREYHRRHPAARVVDANDEYEQLLKEEPQIEFSGEVLSLSLPLPPHTHTHARTHSHSQKKTGQYFIIFKALKIHYDQLQSEWMVLLAKLKESFGFEYEAVGRYLDLHELFNDYINSKFGEQIEYSAYLDVFSQPERISRKLKLTRQYQEYLQKLLEYLIYFFERTEPLQDLDRIFSKVVTEFEEQWATGKVEGWENVGQENGDIPAEHSAIDLDYYGTIEELMEVGPDRLKEALAALGLKTGGTIQQRAERLFLTKHTPLEKLDRKHFAKGSRGPQQNGNSVTILPSADAKEIALIESKVKRLCDLLQETMVRTKENVEKKQALTYEEMEAEREEEEVQAESESDDDEQQIYNPLKLPMGWDGKPIPYWLYKLHGLGQEFKCEICGNHSYWGRRAYERHFKEWRHQHGMRCLGIPNTKNFNEITSIEEAKHLWERIQERQGVNKWRPDLEEEYEDQEGNIYNKKTYTDLQRQGLI</sequence>
<accession>A0A8S0T0S7</accession>
<keyword evidence="9" id="KW-0539">Nucleus</keyword>
<evidence type="ECO:0000256" key="1">
    <source>
        <dbReference type="ARBA" id="ARBA00004123"/>
    </source>
</evidence>
<dbReference type="InterPro" id="IPR025086">
    <property type="entry name" value="SDE2/SF3A3_SAP"/>
</dbReference>
<dbReference type="Pfam" id="PF13297">
    <property type="entry name" value="SDE2_2C"/>
    <property type="match status" value="1"/>
</dbReference>
<evidence type="ECO:0000256" key="4">
    <source>
        <dbReference type="ARBA" id="ARBA00022664"/>
    </source>
</evidence>
<name>A0A8S0T0S7_OLEEU</name>
<organism evidence="12 13">
    <name type="scientific">Olea europaea subsp. europaea</name>
    <dbReference type="NCBI Taxonomy" id="158383"/>
    <lineage>
        <taxon>Eukaryota</taxon>
        <taxon>Viridiplantae</taxon>
        <taxon>Streptophyta</taxon>
        <taxon>Embryophyta</taxon>
        <taxon>Tracheophyta</taxon>
        <taxon>Spermatophyta</taxon>
        <taxon>Magnoliopsida</taxon>
        <taxon>eudicotyledons</taxon>
        <taxon>Gunneridae</taxon>
        <taxon>Pentapetalae</taxon>
        <taxon>asterids</taxon>
        <taxon>lamiids</taxon>
        <taxon>Lamiales</taxon>
        <taxon>Oleaceae</taxon>
        <taxon>Oleeae</taxon>
        <taxon>Olea</taxon>
    </lineage>
</organism>
<dbReference type="EMBL" id="CACTIH010005602">
    <property type="protein sequence ID" value="CAA2998734.1"/>
    <property type="molecule type" value="Genomic_DNA"/>
</dbReference>
<dbReference type="GO" id="GO:0000398">
    <property type="term" value="P:mRNA splicing, via spliceosome"/>
    <property type="evidence" value="ECO:0007669"/>
    <property type="project" value="InterPro"/>
</dbReference>
<dbReference type="InterPro" id="IPR051421">
    <property type="entry name" value="RNA_Proc_DNA_Dmg_Regulator"/>
</dbReference>
<feature type="region of interest" description="Disordered" evidence="10">
    <location>
        <begin position="473"/>
        <end position="497"/>
    </location>
</feature>
<keyword evidence="7" id="KW-0862">Zinc</keyword>
<evidence type="ECO:0000256" key="10">
    <source>
        <dbReference type="SAM" id="MobiDB-lite"/>
    </source>
</evidence>
<dbReference type="Gramene" id="OE9A024357T1">
    <property type="protein sequence ID" value="OE9A024357C1"/>
    <property type="gene ID" value="OE9A024357"/>
</dbReference>
<reference evidence="12 13" key="1">
    <citation type="submission" date="2019-12" db="EMBL/GenBank/DDBJ databases">
        <authorList>
            <person name="Alioto T."/>
            <person name="Alioto T."/>
            <person name="Gomez Garrido J."/>
        </authorList>
    </citation>
    <scope>NUCLEOTIDE SEQUENCE [LARGE SCALE GENOMIC DNA]</scope>
</reference>
<comment type="caution">
    <text evidence="12">The sequence shown here is derived from an EMBL/GenBank/DDBJ whole genome shotgun (WGS) entry which is preliminary data.</text>
</comment>
<evidence type="ECO:0000313" key="12">
    <source>
        <dbReference type="EMBL" id="CAA2998734.1"/>
    </source>
</evidence>
<dbReference type="InterPro" id="IPR000690">
    <property type="entry name" value="Matrin/U1-C_Znf_C2H2"/>
</dbReference>
<dbReference type="GO" id="GO:0008270">
    <property type="term" value="F:zinc ion binding"/>
    <property type="evidence" value="ECO:0007669"/>
    <property type="project" value="UniProtKB-KW"/>
</dbReference>
<keyword evidence="8" id="KW-0508">mRNA splicing</keyword>
<dbReference type="Pfam" id="PF12108">
    <property type="entry name" value="SF3a60_bindingd"/>
    <property type="match status" value="1"/>
</dbReference>
<dbReference type="GO" id="GO:0005681">
    <property type="term" value="C:spliceosomal complex"/>
    <property type="evidence" value="ECO:0007669"/>
    <property type="project" value="InterPro"/>
</dbReference>
<dbReference type="OrthoDB" id="2160351at2759"/>
<gene>
    <name evidence="12" type="ORF">OLEA9_A024357</name>
</gene>
<evidence type="ECO:0000256" key="2">
    <source>
        <dbReference type="ARBA" id="ARBA00008776"/>
    </source>
</evidence>
<feature type="compositionally biased region" description="Acidic residues" evidence="10">
    <location>
        <begin position="475"/>
        <end position="497"/>
    </location>
</feature>
<dbReference type="PROSITE" id="PS50171">
    <property type="entry name" value="ZF_MATRIN"/>
    <property type="match status" value="1"/>
</dbReference>
<comment type="similarity">
    <text evidence="2">Belongs to the SF3A3 family.</text>
</comment>
<dbReference type="AlphaFoldDB" id="A0A8S0T0S7"/>
<proteinExistence type="inferred from homology"/>
<evidence type="ECO:0000256" key="9">
    <source>
        <dbReference type="ARBA" id="ARBA00023242"/>
    </source>
</evidence>
<evidence type="ECO:0000256" key="8">
    <source>
        <dbReference type="ARBA" id="ARBA00023187"/>
    </source>
</evidence>
<keyword evidence="4" id="KW-0507">mRNA processing</keyword>
<evidence type="ECO:0000256" key="7">
    <source>
        <dbReference type="ARBA" id="ARBA00022833"/>
    </source>
</evidence>
<feature type="domain" description="Matrin-type" evidence="11">
    <location>
        <begin position="528"/>
        <end position="559"/>
    </location>
</feature>
<dbReference type="PANTHER" id="PTHR12786:SF2">
    <property type="entry name" value="SPLICING FACTOR 3A SUBUNIT 3"/>
    <property type="match status" value="1"/>
</dbReference>
<dbReference type="Proteomes" id="UP000594638">
    <property type="component" value="Unassembled WGS sequence"/>
</dbReference>
<dbReference type="GO" id="GO:0003723">
    <property type="term" value="F:RNA binding"/>
    <property type="evidence" value="ECO:0007669"/>
    <property type="project" value="InterPro"/>
</dbReference>
<keyword evidence="5" id="KW-0479">Metal-binding</keyword>
<evidence type="ECO:0000256" key="3">
    <source>
        <dbReference type="ARBA" id="ARBA00022553"/>
    </source>
</evidence>
<dbReference type="InterPro" id="IPR024598">
    <property type="entry name" value="SF3a60/Prp9_C"/>
</dbReference>
<comment type="subcellular location">
    <subcellularLocation>
        <location evidence="1">Nucleus</location>
    </subcellularLocation>
</comment>
<dbReference type="Pfam" id="PF11931">
    <property type="entry name" value="SF3a60_Prp9_C"/>
    <property type="match status" value="1"/>
</dbReference>
<keyword evidence="6" id="KW-0863">Zinc-finger</keyword>
<protein>
    <submittedName>
        <fullName evidence="12">Splicing factor SF3a60 homolog</fullName>
    </submittedName>
</protein>